<feature type="region of interest" description="Disordered" evidence="16">
    <location>
        <begin position="1"/>
        <end position="48"/>
    </location>
</feature>
<evidence type="ECO:0000256" key="1">
    <source>
        <dbReference type="ARBA" id="ARBA00000438"/>
    </source>
</evidence>
<dbReference type="InterPro" id="IPR012317">
    <property type="entry name" value="Poly(ADP-ribose)pol_cat_dom"/>
</dbReference>
<evidence type="ECO:0000256" key="16">
    <source>
        <dbReference type="SAM" id="MobiDB-lite"/>
    </source>
</evidence>
<name>A0AA38G989_TAXCH</name>
<feature type="compositionally biased region" description="Basic and acidic residues" evidence="16">
    <location>
        <begin position="1"/>
        <end position="17"/>
    </location>
</feature>
<evidence type="ECO:0000256" key="14">
    <source>
        <dbReference type="ARBA" id="ARBA00024945"/>
    </source>
</evidence>
<evidence type="ECO:0000256" key="4">
    <source>
        <dbReference type="ARBA" id="ARBA00022676"/>
    </source>
</evidence>
<evidence type="ECO:0000256" key="6">
    <source>
        <dbReference type="ARBA" id="ARBA00022695"/>
    </source>
</evidence>
<dbReference type="Gene3D" id="3.90.228.10">
    <property type="match status" value="1"/>
</dbReference>
<dbReference type="PANTHER" id="PTHR10459:SF106">
    <property type="entry name" value="PROTEIN ADP-RIBOSYLTRANSFERASE PARP3"/>
    <property type="match status" value="1"/>
</dbReference>
<dbReference type="Proteomes" id="UP000824469">
    <property type="component" value="Unassembled WGS sequence"/>
</dbReference>
<evidence type="ECO:0000256" key="12">
    <source>
        <dbReference type="ARBA" id="ARBA00023242"/>
    </source>
</evidence>
<dbReference type="InterPro" id="IPR008893">
    <property type="entry name" value="WGR_domain"/>
</dbReference>
<evidence type="ECO:0000256" key="7">
    <source>
        <dbReference type="ARBA" id="ARBA00022723"/>
    </source>
</evidence>
<keyword evidence="8" id="KW-0013">ADP-ribosylation</keyword>
<protein>
    <recommendedName>
        <fullName evidence="15">Poly [ADP-ribose] polymerase</fullName>
        <shortName evidence="15">PARP</shortName>
        <ecNumber evidence="15">2.4.2.-</ecNumber>
    </recommendedName>
</protein>
<feature type="non-terminal residue" evidence="21">
    <location>
        <position position="783"/>
    </location>
</feature>
<dbReference type="Pfam" id="PF02877">
    <property type="entry name" value="PARP_reg"/>
    <property type="match status" value="1"/>
</dbReference>
<reference evidence="21 22" key="1">
    <citation type="journal article" date="2021" name="Nat. Plants">
        <title>The Taxus genome provides insights into paclitaxel biosynthesis.</title>
        <authorList>
            <person name="Xiong X."/>
            <person name="Gou J."/>
            <person name="Liao Q."/>
            <person name="Li Y."/>
            <person name="Zhou Q."/>
            <person name="Bi G."/>
            <person name="Li C."/>
            <person name="Du R."/>
            <person name="Wang X."/>
            <person name="Sun T."/>
            <person name="Guo L."/>
            <person name="Liang H."/>
            <person name="Lu P."/>
            <person name="Wu Y."/>
            <person name="Zhang Z."/>
            <person name="Ro D.K."/>
            <person name="Shang Y."/>
            <person name="Huang S."/>
            <person name="Yan J."/>
        </authorList>
    </citation>
    <scope>NUCLEOTIDE SEQUENCE [LARGE SCALE GENOMIC DNA]</scope>
    <source>
        <strain evidence="21">Ta-2019</strain>
    </source>
</reference>
<evidence type="ECO:0000256" key="15">
    <source>
        <dbReference type="RuleBase" id="RU362114"/>
    </source>
</evidence>
<feature type="domain" description="BRCT" evidence="17">
    <location>
        <begin position="175"/>
        <end position="268"/>
    </location>
</feature>
<dbReference type="Gene3D" id="3.90.640.80">
    <property type="match status" value="1"/>
</dbReference>
<dbReference type="OMA" id="TRPFIFR"/>
<dbReference type="SMART" id="SM00773">
    <property type="entry name" value="WGR"/>
    <property type="match status" value="1"/>
</dbReference>
<dbReference type="Pfam" id="PF00533">
    <property type="entry name" value="BRCT"/>
    <property type="match status" value="1"/>
</dbReference>
<dbReference type="InterPro" id="IPR012982">
    <property type="entry name" value="PARP1-like_PADR1_Zn_ribbon"/>
</dbReference>
<proteinExistence type="inferred from homology"/>
<dbReference type="PROSITE" id="PS51060">
    <property type="entry name" value="PARP_ALPHA_HD"/>
    <property type="match status" value="1"/>
</dbReference>
<organism evidence="21 22">
    <name type="scientific">Taxus chinensis</name>
    <name type="common">Chinese yew</name>
    <name type="synonym">Taxus wallichiana var. chinensis</name>
    <dbReference type="NCBI Taxonomy" id="29808"/>
    <lineage>
        <taxon>Eukaryota</taxon>
        <taxon>Viridiplantae</taxon>
        <taxon>Streptophyta</taxon>
        <taxon>Embryophyta</taxon>
        <taxon>Tracheophyta</taxon>
        <taxon>Spermatophyta</taxon>
        <taxon>Pinopsida</taxon>
        <taxon>Pinidae</taxon>
        <taxon>Conifers II</taxon>
        <taxon>Cupressales</taxon>
        <taxon>Taxaceae</taxon>
        <taxon>Taxus</taxon>
    </lineage>
</organism>
<dbReference type="CDD" id="cd01437">
    <property type="entry name" value="parp_like"/>
    <property type="match status" value="1"/>
</dbReference>
<dbReference type="InterPro" id="IPR036616">
    <property type="entry name" value="Poly(ADP-ribose)pol_reg_dom_sf"/>
</dbReference>
<sequence>GPETRAKVHSSHGEGGKLTHNKKQKVEDKSHEGQDNGAPKSATEKNGKLISQNFDEFKKLLGENVSVDELRQILRENEQDVSGSDESVIERCAAQLIHGPLEACGLCGGSLELSGGSYKCMGFISEWSKCCFSTRDPPRSNAKCKIPSGIKNEFIKEWSQKYQDSSSRPKRELPAANKPFSGMTIALAGRMSRPQYVWRQEIEKHGGRVSNVIREGVKCVVAPDVEVERGGSSKLADATDNSIPLVREAWLHDSIEKAKAEPLEAYNMIAELPGGPDIPWAKRVPEEEASESLMAELKLYGKRGVYKDTGLQESGGYILERDGILFNCAFSVCDQAIDLRDYCIMQIIVMPKDDNHYLYFKRGRVGDQMSIEEQLDERTNVEETIKEFSKLFEELTGNEFEPWEREKKLSKKRLKLYPIDMVDGVDVRYGGLGVRQVAIAATHTKLDPRVAGLFKILFSQEVYRYAMTEMAIDVPDLPMGMVTDVHLKRCEEVLLEFAEQLSKKSESEDKREALCLDFSNKWFTLLHSTRPFVIHELQQLADLAAPTLESVRDICFASQIIGDMTGSTLDDPLTDRYLKLDCAITPLDKGAEDYNMILKYLSKTFEPIQYRDGSFGVVVDSIYKVDGRAPSYQEVAKMPNKVLLWCGTRTSNLLRHIKQGFMPAIFSAPAPGYMFGRGIYCTDAAAKAAMYGFTAVDIREGFLILAVASLGEKIIEMATAPQDTKKLEEENVAVKGVGKKTTDESEYFTWKDDIKVPCGTLIPSEYEDSSLAYNEYVVYNPKQ</sequence>
<dbReference type="InterPro" id="IPR001357">
    <property type="entry name" value="BRCT_dom"/>
</dbReference>
<feature type="domain" description="PARP catalytic" evidence="18">
    <location>
        <begin position="571"/>
        <end position="783"/>
    </location>
</feature>
<evidence type="ECO:0000259" key="20">
    <source>
        <dbReference type="PROSITE" id="PS51977"/>
    </source>
</evidence>
<dbReference type="CDD" id="cd17747">
    <property type="entry name" value="BRCT_PARP1"/>
    <property type="match status" value="1"/>
</dbReference>
<feature type="compositionally biased region" description="Basic and acidic residues" evidence="16">
    <location>
        <begin position="24"/>
        <end position="34"/>
    </location>
</feature>
<evidence type="ECO:0000256" key="3">
    <source>
        <dbReference type="ARBA" id="ARBA00004123"/>
    </source>
</evidence>
<evidence type="ECO:0000256" key="11">
    <source>
        <dbReference type="ARBA" id="ARBA00023027"/>
    </source>
</evidence>
<feature type="non-terminal residue" evidence="21">
    <location>
        <position position="1"/>
    </location>
</feature>
<evidence type="ECO:0000259" key="18">
    <source>
        <dbReference type="PROSITE" id="PS51059"/>
    </source>
</evidence>
<evidence type="ECO:0000259" key="19">
    <source>
        <dbReference type="PROSITE" id="PS51060"/>
    </source>
</evidence>
<dbReference type="PROSITE" id="PS50172">
    <property type="entry name" value="BRCT"/>
    <property type="match status" value="1"/>
</dbReference>
<dbReference type="PROSITE" id="PS52007">
    <property type="entry name" value="PADR1"/>
    <property type="match status" value="1"/>
</dbReference>
<evidence type="ECO:0000313" key="21">
    <source>
        <dbReference type="EMBL" id="KAH9316844.1"/>
    </source>
</evidence>
<evidence type="ECO:0000313" key="22">
    <source>
        <dbReference type="Proteomes" id="UP000824469"/>
    </source>
</evidence>
<evidence type="ECO:0000259" key="17">
    <source>
        <dbReference type="PROSITE" id="PS50172"/>
    </source>
</evidence>
<dbReference type="PROSITE" id="PS51059">
    <property type="entry name" value="PARP_CATALYTIC"/>
    <property type="match status" value="1"/>
</dbReference>
<dbReference type="FunFam" id="3.90.228.10:FF:000010">
    <property type="entry name" value="Poly [ADP-ribose] polymerase"/>
    <property type="match status" value="1"/>
</dbReference>
<dbReference type="GO" id="GO:0070212">
    <property type="term" value="P:protein poly-ADP-ribosylation"/>
    <property type="evidence" value="ECO:0007669"/>
    <property type="project" value="TreeGrafter"/>
</dbReference>
<evidence type="ECO:0000256" key="13">
    <source>
        <dbReference type="ARBA" id="ARBA00024347"/>
    </source>
</evidence>
<comment type="subcellular location">
    <subcellularLocation>
        <location evidence="3">Nucleus</location>
    </subcellularLocation>
</comment>
<dbReference type="EMBL" id="JAHRHJ020000004">
    <property type="protein sequence ID" value="KAH9316844.1"/>
    <property type="molecule type" value="Genomic_DNA"/>
</dbReference>
<accession>A0AA38G989</accession>
<comment type="catalytic activity">
    <reaction evidence="2">
        <text>L-glutamyl-[protein] + NAD(+) = 5-O-(ADP-D-ribosyl)-L-glutamyl-[protein] + nicotinamide</text>
        <dbReference type="Rhea" id="RHEA:58224"/>
        <dbReference type="Rhea" id="RHEA-COMP:10208"/>
        <dbReference type="Rhea" id="RHEA-COMP:15089"/>
        <dbReference type="ChEBI" id="CHEBI:17154"/>
        <dbReference type="ChEBI" id="CHEBI:29973"/>
        <dbReference type="ChEBI" id="CHEBI:57540"/>
        <dbReference type="ChEBI" id="CHEBI:142540"/>
    </reaction>
</comment>
<dbReference type="GO" id="GO:0003950">
    <property type="term" value="F:NAD+ poly-ADP-ribosyltransferase activity"/>
    <property type="evidence" value="ECO:0007669"/>
    <property type="project" value="UniProtKB-UniRule"/>
</dbReference>
<comment type="similarity">
    <text evidence="13">Belongs to the ARTD/PARP family.</text>
</comment>
<dbReference type="Gene3D" id="3.40.50.10190">
    <property type="entry name" value="BRCT domain"/>
    <property type="match status" value="1"/>
</dbReference>
<dbReference type="Pfam" id="PF05406">
    <property type="entry name" value="WGR"/>
    <property type="match status" value="1"/>
</dbReference>
<dbReference type="Gene3D" id="1.20.142.10">
    <property type="entry name" value="Poly(ADP-ribose) polymerase, regulatory domain"/>
    <property type="match status" value="1"/>
</dbReference>
<keyword evidence="5 15" id="KW-0808">Transferase</keyword>
<dbReference type="EC" id="2.4.2.-" evidence="15"/>
<keyword evidence="9" id="KW-0863">Zinc-finger</keyword>
<dbReference type="GO" id="GO:0005730">
    <property type="term" value="C:nucleolus"/>
    <property type="evidence" value="ECO:0007669"/>
    <property type="project" value="TreeGrafter"/>
</dbReference>
<dbReference type="InterPro" id="IPR004102">
    <property type="entry name" value="Poly(ADP-ribose)pol_reg_dom"/>
</dbReference>
<dbReference type="InterPro" id="IPR036420">
    <property type="entry name" value="BRCT_dom_sf"/>
</dbReference>
<dbReference type="GO" id="GO:0006302">
    <property type="term" value="P:double-strand break repair"/>
    <property type="evidence" value="ECO:0007669"/>
    <property type="project" value="TreeGrafter"/>
</dbReference>
<dbReference type="AlphaFoldDB" id="A0AA38G989"/>
<keyword evidence="22" id="KW-1185">Reference proteome</keyword>
<dbReference type="PROSITE" id="PS51977">
    <property type="entry name" value="WGR"/>
    <property type="match status" value="1"/>
</dbReference>
<dbReference type="SMART" id="SM00292">
    <property type="entry name" value="BRCT"/>
    <property type="match status" value="1"/>
</dbReference>
<comment type="caution">
    <text evidence="21">The sequence shown here is derived from an EMBL/GenBank/DDBJ whole genome shotgun (WGS) entry which is preliminary data.</text>
</comment>
<dbReference type="SUPFAM" id="SSF56399">
    <property type="entry name" value="ADP-ribosylation"/>
    <property type="match status" value="1"/>
</dbReference>
<evidence type="ECO:0000256" key="2">
    <source>
        <dbReference type="ARBA" id="ARBA00000459"/>
    </source>
</evidence>
<gene>
    <name evidence="21" type="ORF">KI387_018613</name>
</gene>
<evidence type="ECO:0000256" key="8">
    <source>
        <dbReference type="ARBA" id="ARBA00022765"/>
    </source>
</evidence>
<dbReference type="SUPFAM" id="SSF47587">
    <property type="entry name" value="Domain of poly(ADP-ribose) polymerase"/>
    <property type="match status" value="1"/>
</dbReference>
<dbReference type="PANTHER" id="PTHR10459">
    <property type="entry name" value="DNA LIGASE"/>
    <property type="match status" value="1"/>
</dbReference>
<dbReference type="InterPro" id="IPR036930">
    <property type="entry name" value="WGR_dom_sf"/>
</dbReference>
<dbReference type="SUPFAM" id="SSF52113">
    <property type="entry name" value="BRCT domain"/>
    <property type="match status" value="1"/>
</dbReference>
<comment type="catalytic activity">
    <reaction evidence="1">
        <text>L-aspartyl-[protein] + NAD(+) = 4-O-(ADP-D-ribosyl)-L-aspartyl-[protein] + nicotinamide</text>
        <dbReference type="Rhea" id="RHEA:54424"/>
        <dbReference type="Rhea" id="RHEA-COMP:9867"/>
        <dbReference type="Rhea" id="RHEA-COMP:13832"/>
        <dbReference type="ChEBI" id="CHEBI:17154"/>
        <dbReference type="ChEBI" id="CHEBI:29961"/>
        <dbReference type="ChEBI" id="CHEBI:57540"/>
        <dbReference type="ChEBI" id="CHEBI:138102"/>
    </reaction>
</comment>
<dbReference type="GO" id="GO:0016779">
    <property type="term" value="F:nucleotidyltransferase activity"/>
    <property type="evidence" value="ECO:0007669"/>
    <property type="project" value="UniProtKB-KW"/>
</dbReference>
<dbReference type="SMART" id="SM01335">
    <property type="entry name" value="PADR1"/>
    <property type="match status" value="1"/>
</dbReference>
<dbReference type="Pfam" id="PF00644">
    <property type="entry name" value="PARP"/>
    <property type="match status" value="1"/>
</dbReference>
<keyword evidence="6" id="KW-0548">Nucleotidyltransferase</keyword>
<keyword evidence="11 15" id="KW-0520">NAD</keyword>
<dbReference type="Pfam" id="PF21728">
    <property type="entry name" value="PADR1_N"/>
    <property type="match status" value="1"/>
</dbReference>
<comment type="function">
    <text evidence="14">Involved in the base excision repair (BER) pathway, by catalyzing the poly(ADP-ribosyl)ation of a limited number of acceptor proteins involved in chromatin architecture and in DNA metabolism. This modification follows DNA damages and appears as an obligatory step in a detection/signaling pathway leading to the reparation of DNA strand breaks.</text>
</comment>
<keyword evidence="12" id="KW-0539">Nucleus</keyword>
<evidence type="ECO:0000256" key="9">
    <source>
        <dbReference type="ARBA" id="ARBA00022771"/>
    </source>
</evidence>
<dbReference type="GO" id="GO:0008270">
    <property type="term" value="F:zinc ion binding"/>
    <property type="evidence" value="ECO:0007669"/>
    <property type="project" value="UniProtKB-KW"/>
</dbReference>
<keyword evidence="4 15" id="KW-0328">Glycosyltransferase</keyword>
<keyword evidence="10" id="KW-0862">Zinc</keyword>
<evidence type="ECO:0000256" key="10">
    <source>
        <dbReference type="ARBA" id="ARBA00022833"/>
    </source>
</evidence>
<dbReference type="SUPFAM" id="SSF142921">
    <property type="entry name" value="WGR domain-like"/>
    <property type="match status" value="1"/>
</dbReference>
<feature type="domain" description="WGR" evidence="20">
    <location>
        <begin position="315"/>
        <end position="413"/>
    </location>
</feature>
<keyword evidence="7" id="KW-0479">Metal-binding</keyword>
<dbReference type="InterPro" id="IPR049296">
    <property type="entry name" value="PARP1-like_PADR1_N"/>
</dbReference>
<dbReference type="GO" id="GO:1990404">
    <property type="term" value="F:NAD+-protein mono-ADP-ribosyltransferase activity"/>
    <property type="evidence" value="ECO:0007669"/>
    <property type="project" value="TreeGrafter"/>
</dbReference>
<feature type="domain" description="PARP alpha-helical" evidence="19">
    <location>
        <begin position="443"/>
        <end position="562"/>
    </location>
</feature>
<dbReference type="InterPro" id="IPR050800">
    <property type="entry name" value="ARTD/PARP"/>
</dbReference>
<evidence type="ECO:0000256" key="5">
    <source>
        <dbReference type="ARBA" id="ARBA00022679"/>
    </source>
</evidence>
<dbReference type="Pfam" id="PF08063">
    <property type="entry name" value="Zn_ribbon_PADR1"/>
    <property type="match status" value="1"/>
</dbReference>